<evidence type="ECO:0000259" key="2">
    <source>
        <dbReference type="SMART" id="SM01406"/>
    </source>
</evidence>
<dbReference type="VEuPathDB" id="FungiDB:LCOR_00077.1"/>
<dbReference type="InterPro" id="IPR029523">
    <property type="entry name" value="INO80B/Ies2"/>
</dbReference>
<gene>
    <name evidence="3" type="ORF">LCOR_00077.1</name>
</gene>
<protein>
    <recommendedName>
        <fullName evidence="2">INO80 complex subunit B-like conserved region domain-containing protein</fullName>
    </recommendedName>
</protein>
<feature type="compositionally biased region" description="Basic and acidic residues" evidence="1">
    <location>
        <begin position="206"/>
        <end position="219"/>
    </location>
</feature>
<sequence>MKRTHDDPESPLSSLDSQEELSEDELEDELDDNIVNPDVDELEEIEDEDDDLDDLSDEETPTPLPASSRKKKSMKRKRPVYQEPNSDEDIEEMNEDQEMEEQQEDEEEEEEEEEDDDEGDDLEVVSNRPLTKRQRAKFNNDGPEEFLELPMDSGKKKNILTEEEQTLRRSEVARRRKNQSIQRAEKDKEDTINRLLKKQASKSRKVIKDDANEEKDSRAPKRVMPPDTIKYVNDAKGSVLMIPSVVAVEQIFGHPPRKSSPAPNTCQVDGCNASKKYVASKSGKAVCSLEHYRVVEAK</sequence>
<evidence type="ECO:0000256" key="1">
    <source>
        <dbReference type="SAM" id="MobiDB-lite"/>
    </source>
</evidence>
<feature type="compositionally biased region" description="Basic residues" evidence="1">
    <location>
        <begin position="68"/>
        <end position="79"/>
    </location>
</feature>
<evidence type="ECO:0000313" key="4">
    <source>
        <dbReference type="Proteomes" id="UP000027586"/>
    </source>
</evidence>
<feature type="compositionally biased region" description="Basic and acidic residues" evidence="1">
    <location>
        <begin position="183"/>
        <end position="192"/>
    </location>
</feature>
<dbReference type="CDD" id="cd23021">
    <property type="entry name" value="zf-HIT_IN80B"/>
    <property type="match status" value="1"/>
</dbReference>
<organism evidence="3 4">
    <name type="scientific">Lichtheimia corymbifera JMRC:FSU:9682</name>
    <dbReference type="NCBI Taxonomy" id="1263082"/>
    <lineage>
        <taxon>Eukaryota</taxon>
        <taxon>Fungi</taxon>
        <taxon>Fungi incertae sedis</taxon>
        <taxon>Mucoromycota</taxon>
        <taxon>Mucoromycotina</taxon>
        <taxon>Mucoromycetes</taxon>
        <taxon>Mucorales</taxon>
        <taxon>Lichtheimiaceae</taxon>
        <taxon>Lichtheimia</taxon>
    </lineage>
</organism>
<dbReference type="SMART" id="SM01406">
    <property type="entry name" value="PAPA-1"/>
    <property type="match status" value="1"/>
</dbReference>
<dbReference type="OrthoDB" id="2021186at2759"/>
<dbReference type="PANTHER" id="PTHR21561">
    <property type="entry name" value="INO80 COMPLEX SUBUNIT B"/>
    <property type="match status" value="1"/>
</dbReference>
<dbReference type="AlphaFoldDB" id="A0A068REY1"/>
<dbReference type="PANTHER" id="PTHR21561:SF12">
    <property type="entry name" value="INO80 COMPLEX SUBUNIT B"/>
    <property type="match status" value="1"/>
</dbReference>
<proteinExistence type="predicted"/>
<reference evidence="3" key="1">
    <citation type="submission" date="2013-08" db="EMBL/GenBank/DDBJ databases">
        <title>Gene expansion shapes genome architecture in the human pathogen Lichtheimia corymbifera: an evolutionary genomics analysis in the ancient terrestrial Mucorales (Mucoromycotina).</title>
        <authorList>
            <person name="Schwartze V.U."/>
            <person name="Winter S."/>
            <person name="Shelest E."/>
            <person name="Marcet-Houben M."/>
            <person name="Horn F."/>
            <person name="Wehner S."/>
            <person name="Hoffmann K."/>
            <person name="Riege K."/>
            <person name="Sammeth M."/>
            <person name="Nowrousian M."/>
            <person name="Valiante V."/>
            <person name="Linde J."/>
            <person name="Jacobsen I.D."/>
            <person name="Marz M."/>
            <person name="Brakhage A.A."/>
            <person name="Gabaldon T."/>
            <person name="Bocker S."/>
            <person name="Voigt K."/>
        </authorList>
    </citation>
    <scope>NUCLEOTIDE SEQUENCE [LARGE SCALE GENOMIC DNA]</scope>
    <source>
        <strain evidence="3">FSU 9682</strain>
    </source>
</reference>
<dbReference type="EMBL" id="CBTN010000001">
    <property type="protein sequence ID" value="CDH48280.1"/>
    <property type="molecule type" value="Genomic_DNA"/>
</dbReference>
<dbReference type="STRING" id="1263082.A0A068REY1"/>
<accession>A0A068REY1</accession>
<comment type="caution">
    <text evidence="3">The sequence shown here is derived from an EMBL/GenBank/DDBJ whole genome shotgun (WGS) entry which is preliminary data.</text>
</comment>
<feature type="compositionally biased region" description="Acidic residues" evidence="1">
    <location>
        <begin position="85"/>
        <end position="123"/>
    </location>
</feature>
<keyword evidence="4" id="KW-1185">Reference proteome</keyword>
<feature type="compositionally biased region" description="Basic residues" evidence="1">
    <location>
        <begin position="195"/>
        <end position="205"/>
    </location>
</feature>
<evidence type="ECO:0000313" key="3">
    <source>
        <dbReference type="EMBL" id="CDH48280.1"/>
    </source>
</evidence>
<dbReference type="GO" id="GO:0031011">
    <property type="term" value="C:Ino80 complex"/>
    <property type="evidence" value="ECO:0007669"/>
    <property type="project" value="InterPro"/>
</dbReference>
<name>A0A068REY1_9FUNG</name>
<feature type="compositionally biased region" description="Acidic residues" evidence="1">
    <location>
        <begin position="17"/>
        <end position="60"/>
    </location>
</feature>
<feature type="domain" description="INO80 complex subunit B-like conserved region" evidence="2">
    <location>
        <begin position="164"/>
        <end position="246"/>
    </location>
</feature>
<dbReference type="Proteomes" id="UP000027586">
    <property type="component" value="Unassembled WGS sequence"/>
</dbReference>
<feature type="region of interest" description="Disordered" evidence="1">
    <location>
        <begin position="1"/>
        <end position="226"/>
    </location>
</feature>
<dbReference type="Pfam" id="PF04795">
    <property type="entry name" value="PAPA-1"/>
    <property type="match status" value="1"/>
</dbReference>
<dbReference type="InterPro" id="IPR006880">
    <property type="entry name" value="INO80B_C"/>
</dbReference>
<dbReference type="GO" id="GO:0006338">
    <property type="term" value="P:chromatin remodeling"/>
    <property type="evidence" value="ECO:0007669"/>
    <property type="project" value="InterPro"/>
</dbReference>